<evidence type="ECO:0000256" key="1">
    <source>
        <dbReference type="SAM" id="SignalP"/>
    </source>
</evidence>
<protein>
    <submittedName>
        <fullName evidence="2">Uncharacterized protein</fullName>
    </submittedName>
</protein>
<dbReference type="Proteomes" id="UP001355207">
    <property type="component" value="Chromosome 1"/>
</dbReference>
<dbReference type="RefSeq" id="XP_066072083.1">
    <property type="nucleotide sequence ID" value="XM_066215986.1"/>
</dbReference>
<dbReference type="AlphaFoldDB" id="A0AAX4JL19"/>
<keyword evidence="1" id="KW-0732">Signal</keyword>
<gene>
    <name evidence="2" type="ORF">L201_000182</name>
</gene>
<evidence type="ECO:0000313" key="3">
    <source>
        <dbReference type="Proteomes" id="UP001355207"/>
    </source>
</evidence>
<feature type="signal peptide" evidence="1">
    <location>
        <begin position="1"/>
        <end position="18"/>
    </location>
</feature>
<name>A0AAX4JL19_9TREE</name>
<evidence type="ECO:0000313" key="2">
    <source>
        <dbReference type="EMBL" id="WWC85320.1"/>
    </source>
</evidence>
<keyword evidence="3" id="KW-1185">Reference proteome</keyword>
<dbReference type="GeneID" id="91090854"/>
<proteinExistence type="predicted"/>
<feature type="chain" id="PRO_5043511745" evidence="1">
    <location>
        <begin position="19"/>
        <end position="234"/>
    </location>
</feature>
<sequence length="234" mass="25338">MLAKSVIILSVSTIGALAAATPQSNYQIQENNYDTLQITSADTHSDNYTYTIEDPVDDRYQDYPAHIYVDNVIEAPEHEWIDMMAEHHTVKLVNKCRTGKPVFLYQGHAQPRGSGTIQGPLLGGIAWMDNYDGVHCQSSGVNCGVVEFTLTNSQGKGMQNSADYSLLDGPGLGHHKFHYKMDFHFTGSCTKGPGGPCIGNSPQKCPGAYLGDKTEGGAPTQCLSDNTGITITFC</sequence>
<organism evidence="2 3">
    <name type="scientific">Kwoniella dendrophila CBS 6074</name>
    <dbReference type="NCBI Taxonomy" id="1295534"/>
    <lineage>
        <taxon>Eukaryota</taxon>
        <taxon>Fungi</taxon>
        <taxon>Dikarya</taxon>
        <taxon>Basidiomycota</taxon>
        <taxon>Agaricomycotina</taxon>
        <taxon>Tremellomycetes</taxon>
        <taxon>Tremellales</taxon>
        <taxon>Cryptococcaceae</taxon>
        <taxon>Kwoniella</taxon>
    </lineage>
</organism>
<reference evidence="2 3" key="1">
    <citation type="submission" date="2024-01" db="EMBL/GenBank/DDBJ databases">
        <title>Comparative genomics of Cryptococcus and Kwoniella reveals pathogenesis evolution and contrasting modes of karyotype evolution via chromosome fusion or intercentromeric recombination.</title>
        <authorList>
            <person name="Coelho M.A."/>
            <person name="David-Palma M."/>
            <person name="Shea T."/>
            <person name="Bowers K."/>
            <person name="McGinley-Smith S."/>
            <person name="Mohammad A.W."/>
            <person name="Gnirke A."/>
            <person name="Yurkov A.M."/>
            <person name="Nowrousian M."/>
            <person name="Sun S."/>
            <person name="Cuomo C.A."/>
            <person name="Heitman J."/>
        </authorList>
    </citation>
    <scope>NUCLEOTIDE SEQUENCE [LARGE SCALE GENOMIC DNA]</scope>
    <source>
        <strain evidence="2 3">CBS 6074</strain>
    </source>
</reference>
<accession>A0AAX4JL19</accession>
<dbReference type="EMBL" id="CP144098">
    <property type="protein sequence ID" value="WWC85320.1"/>
    <property type="molecule type" value="Genomic_DNA"/>
</dbReference>